<evidence type="ECO:0000256" key="4">
    <source>
        <dbReference type="ARBA" id="ARBA00022840"/>
    </source>
</evidence>
<proteinExistence type="predicted"/>
<evidence type="ECO:0000256" key="1">
    <source>
        <dbReference type="ARBA" id="ARBA00022741"/>
    </source>
</evidence>
<dbReference type="SMART" id="SM00490">
    <property type="entry name" value="HELICc"/>
    <property type="match status" value="1"/>
</dbReference>
<keyword evidence="3" id="KW-0347">Helicase</keyword>
<dbReference type="PROSITE" id="PS51192">
    <property type="entry name" value="HELICASE_ATP_BIND_1"/>
    <property type="match status" value="1"/>
</dbReference>
<evidence type="ECO:0000313" key="7">
    <source>
        <dbReference type="Proteomes" id="UP000014977"/>
    </source>
</evidence>
<dbReference type="EMBL" id="ATHJ01000069">
    <property type="protein sequence ID" value="EPR42143.1"/>
    <property type="molecule type" value="Genomic_DNA"/>
</dbReference>
<dbReference type="GO" id="GO:0055087">
    <property type="term" value="C:Ski complex"/>
    <property type="evidence" value="ECO:0007669"/>
    <property type="project" value="TreeGrafter"/>
</dbReference>
<dbReference type="Pfam" id="PF00270">
    <property type="entry name" value="DEAD"/>
    <property type="match status" value="1"/>
</dbReference>
<reference evidence="6 7" key="1">
    <citation type="journal article" date="2013" name="Genome Announc.">
        <title>Draft genome sequences for three mercury-methylating, sulfate-reducing bacteria.</title>
        <authorList>
            <person name="Brown S.D."/>
            <person name="Hurt R.A.Jr."/>
            <person name="Gilmour C.C."/>
            <person name="Elias D.A."/>
        </authorList>
    </citation>
    <scope>NUCLEOTIDE SEQUENCE [LARGE SCALE GENOMIC DNA]</scope>
    <source>
        <strain evidence="6 7">DSM 2059</strain>
    </source>
</reference>
<dbReference type="RefSeq" id="WP_020876080.1">
    <property type="nucleotide sequence ID" value="NZ_ATHJ01000069.1"/>
</dbReference>
<dbReference type="GO" id="GO:0003676">
    <property type="term" value="F:nucleic acid binding"/>
    <property type="evidence" value="ECO:0007669"/>
    <property type="project" value="InterPro"/>
</dbReference>
<dbReference type="GO" id="GO:0016787">
    <property type="term" value="F:hydrolase activity"/>
    <property type="evidence" value="ECO:0007669"/>
    <property type="project" value="UniProtKB-KW"/>
</dbReference>
<dbReference type="InterPro" id="IPR012961">
    <property type="entry name" value="Ski2/MTR4_C"/>
</dbReference>
<dbReference type="GO" id="GO:0070478">
    <property type="term" value="P:nuclear-transcribed mRNA catabolic process, 3'-5' exonucleolytic nonsense-mediated decay"/>
    <property type="evidence" value="ECO:0007669"/>
    <property type="project" value="TreeGrafter"/>
</dbReference>
<gene>
    <name evidence="6" type="ORF">dsmv_1696</name>
</gene>
<dbReference type="eggNOG" id="COG4581">
    <property type="taxonomic scope" value="Bacteria"/>
</dbReference>
<keyword evidence="1" id="KW-0547">Nucleotide-binding</keyword>
<evidence type="ECO:0000313" key="6">
    <source>
        <dbReference type="EMBL" id="EPR42143.1"/>
    </source>
</evidence>
<name>S7VCE8_DESML</name>
<dbReference type="Pfam" id="PF08148">
    <property type="entry name" value="DSHCT"/>
    <property type="match status" value="1"/>
</dbReference>
<dbReference type="SUPFAM" id="SSF52540">
    <property type="entry name" value="P-loop containing nucleoside triphosphate hydrolases"/>
    <property type="match status" value="1"/>
</dbReference>
<feature type="domain" description="Helicase ATP-binding" evidence="5">
    <location>
        <begin position="55"/>
        <end position="215"/>
    </location>
</feature>
<keyword evidence="2" id="KW-0378">Hydrolase</keyword>
<accession>S7VCE8</accession>
<comment type="caution">
    <text evidence="6">The sequence shown here is derived from an EMBL/GenBank/DDBJ whole genome shotgun (WGS) entry which is preliminary data.</text>
</comment>
<keyword evidence="4" id="KW-0067">ATP-binding</keyword>
<dbReference type="PANTHER" id="PTHR12131">
    <property type="entry name" value="ATP-DEPENDENT RNA AND DNA HELICASE"/>
    <property type="match status" value="1"/>
</dbReference>
<dbReference type="InterPro" id="IPR001650">
    <property type="entry name" value="Helicase_C-like"/>
</dbReference>
<dbReference type="SMART" id="SM01142">
    <property type="entry name" value="DSHCT"/>
    <property type="match status" value="1"/>
</dbReference>
<sequence length="707" mass="79337">MKKDFQDLPKKRFYRAKGRKRGISPGMDPRLRRAFAKIGVPEKTPFVPDPFQLEALDAIDKGDCLVTAPTGSGKTWIAEQAIRRIREAGGRTWYASPLKALTNSIYVIFCGIFGPENVGILTGDRKENPDADIIVGTTEILRNQLYDAMHRGENIRTDFVILDEAHFLGDEERGVVWEEVMIYLPTRIPLLLLSATIGNARRIAAWLSSIRGKPCVVVEEKKRPVPLVPLFFHPSGKLFPLTAVVNGKKRLYGKISEFITGKRQPYIARPGQLPPFGDILAVFRKYRLLPAIFFLKSRADCDNALDRCQKNVISDMNRKAAIGAFIDDFAEQVPHIAKHPQRRHLEHFAVGAHHSGQLPAWKFLVEQLMTQGLLDAVFATSTVAAGVNFPARTIVFLNSDKFNGVEFMPLTPTEFHQMTGRAGRRGMDHIGFAAVLPGRYMDVRLMARLVTAPPADVYSQIKINFSMALNLLLSHTPDQIQLLLEKSFAAYLLEHDSGYRSYRKMGKTAEREAPEKSRLWNDFLDHLDFLKKTGYVSEEGKLTDDGMWASQLRVDHPLSIAEGFRLGVFPENNPAVIAGLMAAFVNERECDDRVLKEVVPNTLKRAFQNVVKGLGPFLKQMADAGFDVRPLYLRPCLSVYLWAAGAHTWEHVVRVSELAEGDMAVLILRTADNLRHIVALREVFPEASKNASKAVESILRDPVAVFF</sequence>
<dbReference type="InterPro" id="IPR050699">
    <property type="entry name" value="RNA-DNA_Helicase"/>
</dbReference>
<protein>
    <submittedName>
        <fullName evidence="6">DSH domain protein</fullName>
    </submittedName>
</protein>
<dbReference type="GO" id="GO:0004386">
    <property type="term" value="F:helicase activity"/>
    <property type="evidence" value="ECO:0007669"/>
    <property type="project" value="UniProtKB-KW"/>
</dbReference>
<keyword evidence="7" id="KW-1185">Reference proteome</keyword>
<dbReference type="STRING" id="897.B2D07_13095"/>
<dbReference type="InterPro" id="IPR014001">
    <property type="entry name" value="Helicase_ATP-bd"/>
</dbReference>
<dbReference type="InterPro" id="IPR027417">
    <property type="entry name" value="P-loop_NTPase"/>
</dbReference>
<evidence type="ECO:0000256" key="3">
    <source>
        <dbReference type="ARBA" id="ARBA00022806"/>
    </source>
</evidence>
<dbReference type="Gene3D" id="1.10.3380.30">
    <property type="match status" value="1"/>
</dbReference>
<evidence type="ECO:0000259" key="5">
    <source>
        <dbReference type="PROSITE" id="PS51192"/>
    </source>
</evidence>
<dbReference type="PANTHER" id="PTHR12131:SF1">
    <property type="entry name" value="ATP-DEPENDENT RNA HELICASE SUPV3L1, MITOCHONDRIAL-RELATED"/>
    <property type="match status" value="1"/>
</dbReference>
<dbReference type="SMART" id="SM00487">
    <property type="entry name" value="DEXDc"/>
    <property type="match status" value="1"/>
</dbReference>
<dbReference type="AlphaFoldDB" id="S7VCE8"/>
<evidence type="ECO:0000256" key="2">
    <source>
        <dbReference type="ARBA" id="ARBA00022801"/>
    </source>
</evidence>
<dbReference type="GO" id="GO:0005524">
    <property type="term" value="F:ATP binding"/>
    <property type="evidence" value="ECO:0007669"/>
    <property type="project" value="UniProtKB-KW"/>
</dbReference>
<dbReference type="Gene3D" id="3.40.50.300">
    <property type="entry name" value="P-loop containing nucleotide triphosphate hydrolases"/>
    <property type="match status" value="2"/>
</dbReference>
<dbReference type="Proteomes" id="UP000014977">
    <property type="component" value="Unassembled WGS sequence"/>
</dbReference>
<dbReference type="InterPro" id="IPR011545">
    <property type="entry name" value="DEAD/DEAH_box_helicase_dom"/>
</dbReference>
<dbReference type="PATRIC" id="fig|1121405.3.peg.1143"/>
<organism evidence="6 7">
    <name type="scientific">Desulfococcus multivorans DSM 2059</name>
    <dbReference type="NCBI Taxonomy" id="1121405"/>
    <lineage>
        <taxon>Bacteria</taxon>
        <taxon>Pseudomonadati</taxon>
        <taxon>Thermodesulfobacteriota</taxon>
        <taxon>Desulfobacteria</taxon>
        <taxon>Desulfobacterales</taxon>
        <taxon>Desulfococcaceae</taxon>
        <taxon>Desulfococcus</taxon>
    </lineage>
</organism>